<dbReference type="Proteomes" id="UP000730481">
    <property type="component" value="Unassembled WGS sequence"/>
</dbReference>
<name>A0A9P5DZP4_9HYPO</name>
<organism evidence="1 2">
    <name type="scientific">Fusarium beomiforme</name>
    <dbReference type="NCBI Taxonomy" id="44412"/>
    <lineage>
        <taxon>Eukaryota</taxon>
        <taxon>Fungi</taxon>
        <taxon>Dikarya</taxon>
        <taxon>Ascomycota</taxon>
        <taxon>Pezizomycotina</taxon>
        <taxon>Sordariomycetes</taxon>
        <taxon>Hypocreomycetidae</taxon>
        <taxon>Hypocreales</taxon>
        <taxon>Nectriaceae</taxon>
        <taxon>Fusarium</taxon>
        <taxon>Fusarium burgessii species complex</taxon>
    </lineage>
</organism>
<dbReference type="OrthoDB" id="10003767at2759"/>
<sequence>MVRRIEFTYGINRVARFRLPELKAGFGDREILDVARILRMEVASMKFLRSKSSITVPEFFIGSELETGKGLWKFAIEYYNDRANHGLHVFIHHGSPDIHTTSSFAYPILCKHLMSLYSDSSSNKGRFSLANRDFGAHNLLVDDDFQIFGVIDFDGVMAAPVEVVAQYPV</sequence>
<accession>A0A9P5DZP4</accession>
<evidence type="ECO:0000313" key="2">
    <source>
        <dbReference type="Proteomes" id="UP000730481"/>
    </source>
</evidence>
<keyword evidence="2" id="KW-1185">Reference proteome</keyword>
<gene>
    <name evidence="1" type="ORF">FBEOM_4729</name>
</gene>
<evidence type="ECO:0008006" key="3">
    <source>
        <dbReference type="Google" id="ProtNLM"/>
    </source>
</evidence>
<reference evidence="1" key="1">
    <citation type="journal article" date="2017" name="Mycologia">
        <title>Fusarium algeriense, sp. nov., a novel toxigenic crown rot pathogen of durum wheat from Algeria is nested in the Fusarium burgessii species complex.</title>
        <authorList>
            <person name="Laraba I."/>
            <person name="Keddad A."/>
            <person name="Boureghda H."/>
            <person name="Abdallah N."/>
            <person name="Vaughan M.M."/>
            <person name="Proctor R.H."/>
            <person name="Busman M."/>
            <person name="O'Donnell K."/>
        </authorList>
    </citation>
    <scope>NUCLEOTIDE SEQUENCE</scope>
    <source>
        <strain evidence="1">NRRL 25174</strain>
    </source>
</reference>
<protein>
    <recommendedName>
        <fullName evidence="3">Aminoglycoside phosphotransferase domain-containing protein</fullName>
    </recommendedName>
</protein>
<dbReference type="InterPro" id="IPR011009">
    <property type="entry name" value="Kinase-like_dom_sf"/>
</dbReference>
<proteinExistence type="predicted"/>
<reference evidence="1" key="2">
    <citation type="submission" date="2020-02" db="EMBL/GenBank/DDBJ databases">
        <title>Identification and distribution of gene clusters putatively required for synthesis of sphingolipid metabolism inhibitors in phylogenetically diverse species of the filamentous fungus Fusarium.</title>
        <authorList>
            <person name="Kim H.-S."/>
            <person name="Busman M."/>
            <person name="Brown D.W."/>
            <person name="Divon H."/>
            <person name="Uhlig S."/>
            <person name="Proctor R.H."/>
        </authorList>
    </citation>
    <scope>NUCLEOTIDE SEQUENCE</scope>
    <source>
        <strain evidence="1">NRRL 25174</strain>
    </source>
</reference>
<dbReference type="EMBL" id="PVQB02000197">
    <property type="protein sequence ID" value="KAF4341380.1"/>
    <property type="molecule type" value="Genomic_DNA"/>
</dbReference>
<dbReference type="SUPFAM" id="SSF56112">
    <property type="entry name" value="Protein kinase-like (PK-like)"/>
    <property type="match status" value="1"/>
</dbReference>
<dbReference type="AlphaFoldDB" id="A0A9P5DZP4"/>
<evidence type="ECO:0000313" key="1">
    <source>
        <dbReference type="EMBL" id="KAF4341380.1"/>
    </source>
</evidence>
<comment type="caution">
    <text evidence="1">The sequence shown here is derived from an EMBL/GenBank/DDBJ whole genome shotgun (WGS) entry which is preliminary data.</text>
</comment>